<evidence type="ECO:0000256" key="6">
    <source>
        <dbReference type="ARBA" id="ARBA00023015"/>
    </source>
</evidence>
<dbReference type="PROSITE" id="PS50294">
    <property type="entry name" value="WD_REPEATS_REGION"/>
    <property type="match status" value="3"/>
</dbReference>
<evidence type="ECO:0000256" key="10">
    <source>
        <dbReference type="RuleBase" id="RU364014"/>
    </source>
</evidence>
<dbReference type="InterPro" id="IPR031120">
    <property type="entry name" value="HIR1-like"/>
</dbReference>
<dbReference type="Pfam" id="PF24105">
    <property type="entry name" value="Beta-prop_CAF1B_HIR1"/>
    <property type="match status" value="1"/>
</dbReference>
<keyword evidence="6 10" id="KW-0805">Transcription regulation</keyword>
<dbReference type="GO" id="GO:0031491">
    <property type="term" value="F:nucleosome binding"/>
    <property type="evidence" value="ECO:0007669"/>
    <property type="project" value="TreeGrafter"/>
</dbReference>
<dbReference type="GO" id="GO:0006351">
    <property type="term" value="P:DNA-templated transcription"/>
    <property type="evidence" value="ECO:0007669"/>
    <property type="project" value="InterPro"/>
</dbReference>
<dbReference type="EMBL" id="GECL01001447">
    <property type="protein sequence ID" value="JAP04677.1"/>
    <property type="molecule type" value="Transcribed_RNA"/>
</dbReference>
<evidence type="ECO:0000256" key="2">
    <source>
        <dbReference type="ARBA" id="ARBA00007306"/>
    </source>
</evidence>
<evidence type="ECO:0000259" key="12">
    <source>
        <dbReference type="Pfam" id="PF07569"/>
    </source>
</evidence>
<sequence>MRVVKPDWINHNGMAIYSIDIHPDGSRVATGGQGDNSGGRIVIWNMAPVTSEKCENNESVPKMLCQLDNHLACVNCVRWSGSGKYLASGGDDKLVMIWTVSKSLGGNSVFGSKGKVNVEGWRCVYTLRAHQGDVLDIAWSPGDIWLATCSVDNTVIIWRADNFPEIISVLKGHTGLVKGVSWDPVGKYLGSQSDDKTVRIWRTSDWSLEKVIKKPFEKCSGTTMVLRLSWSPDGQHLVTAHAMNGTGPTAQIIERDGWDHSKDIVGHHKAVTCVRYSPAIIEAILRGGKPTFYCLCAVGSRDRSVSVWTTCAKRPLAVMKELFLSPVLDLGWTPSGSALMACSGDGTTAYLEFDRSELGRPLSDIEKNQILENLYGKVTVGGGHELMVIENPEILLPPPAEKSDPLHITQKSAQKQSQKNESMPHREEPNIHQRISENKEEPKRNGLPQERRSSQQQSPLSSPTCQGTKNSSNPQQSVTNSTSKSTEQIQQQQQNPPANRAAKQIETRTSDGRRRITPIFIPLDHDNNDEITPFGSESKPSFSSCGTKSRIVVERREDVVVTPNVTPAKSCSTPTSGGGSSNTTPAKASATSTPLLNSSPATAPKTEELATNNSRGGFTSLVTSVGKHESKRLLLKRHRASGIASGSPAASGTNVKKARRQEVGATATATVPAAPSELLNLLPPLTVNTENVIKLSRSKCTVNIENGASKGAQGYMSVVRLMAPNDKKPVWEVVLGSDVNGCVGTNEVVVLTCTDRTLRLINTISGELLMAPIALSGLAALLRLSNGHLVCATTTGRMTVWPLPTSSSSQACHTSALIDKSLVPLLPSQGDLRIKECIVTDIGEPLVALTCGKAFLYSLSHNSWLLMGNSNDPVLRNTHYSYRSSLKSSSANESLPLKSIQAATLNGVVTGGGRVIGGSDLGPLCTLSFLDGQIASAKALNSKQEFKFWYLTLVRYLVQQGLEARLRNMCEDLLGPIYSGVNNPLSNWNSHIMEFPKHTLLREVLREMLPNLKLQRLYTEIKDQLDILQSS</sequence>
<feature type="repeat" description="WD" evidence="9">
    <location>
        <begin position="127"/>
        <end position="168"/>
    </location>
</feature>
<keyword evidence="10" id="KW-0678">Repressor</keyword>
<feature type="compositionally biased region" description="Low complexity" evidence="11">
    <location>
        <begin position="454"/>
        <end position="463"/>
    </location>
</feature>
<evidence type="ECO:0000256" key="7">
    <source>
        <dbReference type="ARBA" id="ARBA00023163"/>
    </source>
</evidence>
<dbReference type="GO" id="GO:0006355">
    <property type="term" value="P:regulation of DNA-templated transcription"/>
    <property type="evidence" value="ECO:0007669"/>
    <property type="project" value="InterPro"/>
</dbReference>
<dbReference type="Pfam" id="PF09453">
    <property type="entry name" value="HIRA_B"/>
    <property type="match status" value="1"/>
</dbReference>
<feature type="region of interest" description="Disordered" evidence="11">
    <location>
        <begin position="563"/>
        <end position="615"/>
    </location>
</feature>
<comment type="subcellular location">
    <subcellularLocation>
        <location evidence="1 10">Nucleus</location>
    </subcellularLocation>
</comment>
<evidence type="ECO:0000256" key="1">
    <source>
        <dbReference type="ARBA" id="ARBA00004123"/>
    </source>
</evidence>
<evidence type="ECO:0000256" key="8">
    <source>
        <dbReference type="ARBA" id="ARBA00023242"/>
    </source>
</evidence>
<evidence type="ECO:0000256" key="3">
    <source>
        <dbReference type="ARBA" id="ARBA00022574"/>
    </source>
</evidence>
<feature type="compositionally biased region" description="Polar residues" evidence="11">
    <location>
        <begin position="464"/>
        <end position="487"/>
    </location>
</feature>
<dbReference type="SMART" id="SM00320">
    <property type="entry name" value="WD40"/>
    <property type="match status" value="7"/>
</dbReference>
<dbReference type="GO" id="GO:0000417">
    <property type="term" value="C:HIR complex"/>
    <property type="evidence" value="ECO:0007669"/>
    <property type="project" value="TreeGrafter"/>
</dbReference>
<keyword evidence="8 10" id="KW-0539">Nucleus</keyword>
<dbReference type="InterPro" id="IPR001680">
    <property type="entry name" value="WD40_rpt"/>
</dbReference>
<dbReference type="AlphaFoldDB" id="A0A0V0GBI1"/>
<evidence type="ECO:0000256" key="9">
    <source>
        <dbReference type="PROSITE-ProRule" id="PRU00221"/>
    </source>
</evidence>
<keyword evidence="7 10" id="KW-0804">Transcription</keyword>
<comment type="similarity">
    <text evidence="2 10">Belongs to the WD repeat HIR1 family.</text>
</comment>
<accession>A0A0V0GBI1</accession>
<protein>
    <recommendedName>
        <fullName evidence="10">Protein HIRA</fullName>
    </recommendedName>
</protein>
<dbReference type="InterPro" id="IPR036322">
    <property type="entry name" value="WD40_repeat_dom_sf"/>
</dbReference>
<dbReference type="PANTHER" id="PTHR13831">
    <property type="entry name" value="MEMBER OF THE HIR1 FAMILY OF WD-REPEAT PROTEINS"/>
    <property type="match status" value="1"/>
</dbReference>
<keyword evidence="4 10" id="KW-0677">Repeat</keyword>
<dbReference type="Gene3D" id="2.130.10.10">
    <property type="entry name" value="YVTN repeat-like/Quinoprotein amine dehydrogenase"/>
    <property type="match status" value="2"/>
</dbReference>
<feature type="compositionally biased region" description="Basic and acidic residues" evidence="11">
    <location>
        <begin position="503"/>
        <end position="514"/>
    </location>
</feature>
<feature type="domain" description="Protein HIRA-like C-terminal" evidence="12">
    <location>
        <begin position="766"/>
        <end position="973"/>
    </location>
</feature>
<feature type="compositionally biased region" description="Basic and acidic residues" evidence="11">
    <location>
        <begin position="422"/>
        <end position="453"/>
    </location>
</feature>
<evidence type="ECO:0000256" key="11">
    <source>
        <dbReference type="SAM" id="MobiDB-lite"/>
    </source>
</evidence>
<evidence type="ECO:0000256" key="4">
    <source>
        <dbReference type="ARBA" id="ARBA00022737"/>
    </source>
</evidence>
<dbReference type="GO" id="GO:0006338">
    <property type="term" value="P:chromatin remodeling"/>
    <property type="evidence" value="ECO:0007669"/>
    <property type="project" value="InterPro"/>
</dbReference>
<organism evidence="14">
    <name type="scientific">Triatoma dimidiata</name>
    <name type="common">Kissing bug</name>
    <name type="synonym">Meccus dimidiatus</name>
    <dbReference type="NCBI Taxonomy" id="72491"/>
    <lineage>
        <taxon>Eukaryota</taxon>
        <taxon>Metazoa</taxon>
        <taxon>Ecdysozoa</taxon>
        <taxon>Arthropoda</taxon>
        <taxon>Hexapoda</taxon>
        <taxon>Insecta</taxon>
        <taxon>Pterygota</taxon>
        <taxon>Neoptera</taxon>
        <taxon>Paraneoptera</taxon>
        <taxon>Hemiptera</taxon>
        <taxon>Heteroptera</taxon>
        <taxon>Panheteroptera</taxon>
        <taxon>Cimicomorpha</taxon>
        <taxon>Reduviidae</taxon>
        <taxon>Triatominae</taxon>
        <taxon>Triatoma</taxon>
    </lineage>
</organism>
<feature type="repeat" description="WD" evidence="9">
    <location>
        <begin position="67"/>
        <end position="101"/>
    </location>
</feature>
<feature type="compositionally biased region" description="Polar residues" evidence="11">
    <location>
        <begin position="538"/>
        <end position="547"/>
    </location>
</feature>
<feature type="repeat" description="WD" evidence="9">
    <location>
        <begin position="170"/>
        <end position="201"/>
    </location>
</feature>
<feature type="region of interest" description="Disordered" evidence="11">
    <location>
        <begin position="396"/>
        <end position="548"/>
    </location>
</feature>
<dbReference type="GO" id="GO:0005634">
    <property type="term" value="C:nucleus"/>
    <property type="evidence" value="ECO:0007669"/>
    <property type="project" value="UniProtKB-SubCell"/>
</dbReference>
<evidence type="ECO:0000256" key="5">
    <source>
        <dbReference type="ARBA" id="ARBA00022853"/>
    </source>
</evidence>
<evidence type="ECO:0000313" key="14">
    <source>
        <dbReference type="EMBL" id="JAP04677.1"/>
    </source>
</evidence>
<dbReference type="InterPro" id="IPR015943">
    <property type="entry name" value="WD40/YVTN_repeat-like_dom_sf"/>
</dbReference>
<name>A0A0V0GBI1_TRIDM</name>
<feature type="domain" description="CAF1B/HIR1 beta-propeller" evidence="13">
    <location>
        <begin position="1"/>
        <end position="358"/>
    </location>
</feature>
<dbReference type="InterPro" id="IPR019015">
    <property type="entry name" value="HIRA_B_motif"/>
</dbReference>
<dbReference type="InterPro" id="IPR011494">
    <property type="entry name" value="HIRA-like_C"/>
</dbReference>
<reference evidence="14" key="1">
    <citation type="journal article" date="2018" name="J. Proteomics">
        <title>Exploring the molecular complexity of Triatoma dimidiata sialome.</title>
        <authorList>
            <person name="Santiago P.B."/>
            <person name="de Araujo C.N."/>
            <person name="Charneau S."/>
            <person name="Bastos I.M.D."/>
            <person name="Assumpcao T.C.F."/>
            <person name="Queiroz R.M.L."/>
            <person name="Praca Y.R."/>
            <person name="Cordeiro T.M."/>
            <person name="Garcia C.H.S."/>
            <person name="da Silva I.G."/>
            <person name="Raiol T."/>
            <person name="Motta F.N."/>
            <person name="de Araujo Oliveira J.V."/>
            <person name="de Sousa M.V."/>
            <person name="Ribeiro J.M.C."/>
            <person name="de Santana J.M."/>
        </authorList>
    </citation>
    <scope>NUCLEOTIDE SEQUENCE</scope>
    <source>
        <strain evidence="14">Santander</strain>
        <tissue evidence="14">Salivary glands</tissue>
    </source>
</reference>
<evidence type="ECO:0000259" key="13">
    <source>
        <dbReference type="Pfam" id="PF24105"/>
    </source>
</evidence>
<dbReference type="PROSITE" id="PS50082">
    <property type="entry name" value="WD_REPEATS_2"/>
    <property type="match status" value="3"/>
</dbReference>
<dbReference type="FunFam" id="2.130.10.10:FF:001044">
    <property type="entry name" value="Protein HIRA"/>
    <property type="match status" value="1"/>
</dbReference>
<keyword evidence="5 10" id="KW-0156">Chromatin regulator</keyword>
<feature type="compositionally biased region" description="Polar residues" evidence="11">
    <location>
        <begin position="409"/>
        <end position="421"/>
    </location>
</feature>
<proteinExistence type="inferred from homology"/>
<keyword evidence="3 9" id="KW-0853">WD repeat</keyword>
<dbReference type="SUPFAM" id="SSF50978">
    <property type="entry name" value="WD40 repeat-like"/>
    <property type="match status" value="1"/>
</dbReference>
<feature type="compositionally biased region" description="Low complexity" evidence="11">
    <location>
        <begin position="581"/>
        <end position="593"/>
    </location>
</feature>
<dbReference type="PANTHER" id="PTHR13831:SF0">
    <property type="entry name" value="PROTEIN HIRA"/>
    <property type="match status" value="1"/>
</dbReference>
<dbReference type="InterPro" id="IPR055410">
    <property type="entry name" value="Beta-prop_CAF1B_HIR1"/>
</dbReference>
<dbReference type="CDD" id="cd00200">
    <property type="entry name" value="WD40"/>
    <property type="match status" value="1"/>
</dbReference>
<comment type="function">
    <text evidence="10">Required for replication-independent chromatin assembly and for the periodic repression of histone gene transcription during the cell cycle.</text>
</comment>
<dbReference type="GO" id="GO:0000785">
    <property type="term" value="C:chromatin"/>
    <property type="evidence" value="ECO:0007669"/>
    <property type="project" value="TreeGrafter"/>
</dbReference>
<dbReference type="Pfam" id="PF07569">
    <property type="entry name" value="Hira"/>
    <property type="match status" value="1"/>
</dbReference>